<gene>
    <name evidence="5" type="ORF">AB0C36_13695</name>
</gene>
<sequence>MNSRSPGWAEDDGLRGGPRRDGREHNPPPARPAAPESEPTAVMPRDRHGRPVPPPGTLPSPGSGPARPEGTIPAPGSRPPGPPPAQQYPQYPPISPDAQPTEVLPPAARGPQQGYPAQPSPQEAAAQAAADPVAPPRPLTRPGGPDDPDGPGGPGGPGRGDGPSRRRPKGPPNWKKRILIGITVFLVVVLLFLTGTYFWLDSKIRHEDVLKGYQGRPAATAGTTWLIVGSDSREGLSAEDKKKLKTGDAAGKRTDSMMLLHKGAGGTTLISLPRDSYVQIPAYENGKTKVKAQKNKLNAAYALGGAPLLARTVELATGMRLDHYAEVGFDGFVGIVDSLDGVDLCLDKPIKDQKSGADLPAGCQTLNGKESLSFVRARYFDPTSDLGRMQRQQQFLAALAKKAKSPSVLLNPFKGFPMADASLSAVIVDNETGLFDLYGLFKDMGSLSGGSKSGTITVPIKNPDFNPGGGVGSTVQWDDAKAKALFDALRNGKPVPR</sequence>
<evidence type="ECO:0000256" key="1">
    <source>
        <dbReference type="ARBA" id="ARBA00006068"/>
    </source>
</evidence>
<reference evidence="5 6" key="1">
    <citation type="submission" date="2024-06" db="EMBL/GenBank/DDBJ databases">
        <title>The Natural Products Discovery Center: Release of the First 8490 Sequenced Strains for Exploring Actinobacteria Biosynthetic Diversity.</title>
        <authorList>
            <person name="Kalkreuter E."/>
            <person name="Kautsar S.A."/>
            <person name="Yang D."/>
            <person name="Bader C.D."/>
            <person name="Teijaro C.N."/>
            <person name="Fluegel L."/>
            <person name="Davis C.M."/>
            <person name="Simpson J.R."/>
            <person name="Lauterbach L."/>
            <person name="Steele A.D."/>
            <person name="Gui C."/>
            <person name="Meng S."/>
            <person name="Li G."/>
            <person name="Viehrig K."/>
            <person name="Ye F."/>
            <person name="Su P."/>
            <person name="Kiefer A.F."/>
            <person name="Nichols A."/>
            <person name="Cepeda A.J."/>
            <person name="Yan W."/>
            <person name="Fan B."/>
            <person name="Jiang Y."/>
            <person name="Adhikari A."/>
            <person name="Zheng C.-J."/>
            <person name="Schuster L."/>
            <person name="Cowan T.M."/>
            <person name="Smanski M.J."/>
            <person name="Chevrette M.G."/>
            <person name="De Carvalho L.P.S."/>
            <person name="Shen B."/>
        </authorList>
    </citation>
    <scope>NUCLEOTIDE SEQUENCE [LARGE SCALE GENOMIC DNA]</scope>
    <source>
        <strain evidence="5 6">NPDC048946</strain>
    </source>
</reference>
<keyword evidence="3" id="KW-1133">Transmembrane helix</keyword>
<dbReference type="InterPro" id="IPR050922">
    <property type="entry name" value="LytR/CpsA/Psr_CW_biosynth"/>
</dbReference>
<keyword evidence="3" id="KW-0472">Membrane</keyword>
<dbReference type="PANTHER" id="PTHR33392">
    <property type="entry name" value="POLYISOPRENYL-TEICHOIC ACID--PEPTIDOGLYCAN TEICHOIC ACID TRANSFERASE TAGU"/>
    <property type="match status" value="1"/>
</dbReference>
<evidence type="ECO:0000313" key="5">
    <source>
        <dbReference type="EMBL" id="MEU8134554.1"/>
    </source>
</evidence>
<feature type="compositionally biased region" description="Gly residues" evidence="2">
    <location>
        <begin position="150"/>
        <end position="161"/>
    </location>
</feature>
<organism evidence="5 6">
    <name type="scientific">Streptodolium elevatio</name>
    <dbReference type="NCBI Taxonomy" id="3157996"/>
    <lineage>
        <taxon>Bacteria</taxon>
        <taxon>Bacillati</taxon>
        <taxon>Actinomycetota</taxon>
        <taxon>Actinomycetes</taxon>
        <taxon>Kitasatosporales</taxon>
        <taxon>Streptomycetaceae</taxon>
        <taxon>Streptodolium</taxon>
    </lineage>
</organism>
<dbReference type="NCBIfam" id="TIGR00350">
    <property type="entry name" value="lytR_cpsA_psr"/>
    <property type="match status" value="1"/>
</dbReference>
<protein>
    <submittedName>
        <fullName evidence="5">LCP family protein</fullName>
    </submittedName>
</protein>
<dbReference type="Proteomes" id="UP001551482">
    <property type="component" value="Unassembled WGS sequence"/>
</dbReference>
<proteinExistence type="inferred from homology"/>
<dbReference type="InterPro" id="IPR004474">
    <property type="entry name" value="LytR_CpsA_psr"/>
</dbReference>
<evidence type="ECO:0000256" key="3">
    <source>
        <dbReference type="SAM" id="Phobius"/>
    </source>
</evidence>
<feature type="region of interest" description="Disordered" evidence="2">
    <location>
        <begin position="1"/>
        <end position="173"/>
    </location>
</feature>
<feature type="domain" description="Cell envelope-related transcriptional attenuator" evidence="4">
    <location>
        <begin position="253"/>
        <end position="404"/>
    </location>
</feature>
<dbReference type="Pfam" id="PF03816">
    <property type="entry name" value="LytR_cpsA_psr"/>
    <property type="match status" value="1"/>
</dbReference>
<evidence type="ECO:0000259" key="4">
    <source>
        <dbReference type="Pfam" id="PF03816"/>
    </source>
</evidence>
<comment type="similarity">
    <text evidence="1">Belongs to the LytR/CpsA/Psr (LCP) family.</text>
</comment>
<evidence type="ECO:0000256" key="2">
    <source>
        <dbReference type="SAM" id="MobiDB-lite"/>
    </source>
</evidence>
<comment type="caution">
    <text evidence="5">The sequence shown here is derived from an EMBL/GenBank/DDBJ whole genome shotgun (WGS) entry which is preliminary data.</text>
</comment>
<feature type="compositionally biased region" description="Basic and acidic residues" evidence="2">
    <location>
        <begin position="12"/>
        <end position="26"/>
    </location>
</feature>
<evidence type="ECO:0000313" key="6">
    <source>
        <dbReference type="Proteomes" id="UP001551482"/>
    </source>
</evidence>
<feature type="compositionally biased region" description="Low complexity" evidence="2">
    <location>
        <begin position="116"/>
        <end position="132"/>
    </location>
</feature>
<dbReference type="Gene3D" id="3.40.630.190">
    <property type="entry name" value="LCP protein"/>
    <property type="match status" value="1"/>
</dbReference>
<dbReference type="PANTHER" id="PTHR33392:SF6">
    <property type="entry name" value="POLYISOPRENYL-TEICHOIC ACID--PEPTIDOGLYCAN TEICHOIC ACID TRANSFERASE TAGU"/>
    <property type="match status" value="1"/>
</dbReference>
<accession>A0ABV3DI15</accession>
<keyword evidence="6" id="KW-1185">Reference proteome</keyword>
<feature type="compositionally biased region" description="Pro residues" evidence="2">
    <location>
        <begin position="76"/>
        <end position="95"/>
    </location>
</feature>
<name>A0ABV3DI15_9ACTN</name>
<dbReference type="EMBL" id="JBEZFP010000028">
    <property type="protein sequence ID" value="MEU8134554.1"/>
    <property type="molecule type" value="Genomic_DNA"/>
</dbReference>
<keyword evidence="3" id="KW-0812">Transmembrane</keyword>
<dbReference type="RefSeq" id="WP_358353303.1">
    <property type="nucleotide sequence ID" value="NZ_JBEZFP010000028.1"/>
</dbReference>
<feature type="transmembrane region" description="Helical" evidence="3">
    <location>
        <begin position="178"/>
        <end position="200"/>
    </location>
</feature>